<dbReference type="InterPro" id="IPR051696">
    <property type="entry name" value="DENN_Domain_GEFs"/>
</dbReference>
<dbReference type="Gene3D" id="1.25.40.10">
    <property type="entry name" value="Tetratricopeptide repeat domain"/>
    <property type="match status" value="1"/>
</dbReference>
<dbReference type="PANTHER" id="PTHR12296">
    <property type="entry name" value="DENN DOMAIN-CONTAINING PROTEIN 4"/>
    <property type="match status" value="1"/>
</dbReference>
<dbReference type="GO" id="GO:0032483">
    <property type="term" value="P:regulation of Rab protein signal transduction"/>
    <property type="evidence" value="ECO:0007669"/>
    <property type="project" value="TreeGrafter"/>
</dbReference>
<keyword evidence="2" id="KW-1185">Reference proteome</keyword>
<dbReference type="PANTHER" id="PTHR12296:SF30">
    <property type="entry name" value="DENN DOMAIN-CONTAINING PROTEIN CRAG"/>
    <property type="match status" value="1"/>
</dbReference>
<gene>
    <name evidence="1" type="ORF">PLXY2_LOCUS6134</name>
</gene>
<accession>A0A8S4ENY0</accession>
<organism evidence="1 2">
    <name type="scientific">Plutella xylostella</name>
    <name type="common">Diamondback moth</name>
    <name type="synonym">Plutella maculipennis</name>
    <dbReference type="NCBI Taxonomy" id="51655"/>
    <lineage>
        <taxon>Eukaryota</taxon>
        <taxon>Metazoa</taxon>
        <taxon>Ecdysozoa</taxon>
        <taxon>Arthropoda</taxon>
        <taxon>Hexapoda</taxon>
        <taxon>Insecta</taxon>
        <taxon>Pterygota</taxon>
        <taxon>Neoptera</taxon>
        <taxon>Endopterygota</taxon>
        <taxon>Lepidoptera</taxon>
        <taxon>Glossata</taxon>
        <taxon>Ditrysia</taxon>
        <taxon>Yponomeutoidea</taxon>
        <taxon>Plutellidae</taxon>
        <taxon>Plutella</taxon>
    </lineage>
</organism>
<dbReference type="EMBL" id="CAJHNJ030000019">
    <property type="protein sequence ID" value="CAG9117000.1"/>
    <property type="molecule type" value="Genomic_DNA"/>
</dbReference>
<dbReference type="GO" id="GO:0005085">
    <property type="term" value="F:guanyl-nucleotide exchange factor activity"/>
    <property type="evidence" value="ECO:0007669"/>
    <property type="project" value="UniProtKB-ARBA"/>
</dbReference>
<comment type="caution">
    <text evidence="1">The sequence shown here is derived from an EMBL/GenBank/DDBJ whole genome shotgun (WGS) entry which is preliminary data.</text>
</comment>
<reference evidence="1" key="1">
    <citation type="submission" date="2020-11" db="EMBL/GenBank/DDBJ databases">
        <authorList>
            <person name="Whiteford S."/>
        </authorList>
    </citation>
    <scope>NUCLEOTIDE SEQUENCE</scope>
</reference>
<proteinExistence type="predicted"/>
<sequence>MCEEALLGTEPGAAAERTVFVLPPDPPHPGTTYTYTRFELNPELMTTGGGGGGGAQLMSTAVAASADSLADAEPMAKRTRHEANIAMRVARKASASPEAWAACLLGACYSIHFLSLASRVALAAGRERTTLRQAYELLQRATKHRLQLDEERTTLRQAYELLQRATKHRLQLDEERTTLRQAYELLQRATKHRLQLDEVCYRVMMQLCGIHSLPVLAVQLLFLMKRGGLQPNALTYGYYNRCVLEAHWPKDMPR</sequence>
<dbReference type="GO" id="GO:0031410">
    <property type="term" value="C:cytoplasmic vesicle"/>
    <property type="evidence" value="ECO:0007669"/>
    <property type="project" value="TreeGrafter"/>
</dbReference>
<evidence type="ECO:0000313" key="1">
    <source>
        <dbReference type="EMBL" id="CAG9117000.1"/>
    </source>
</evidence>
<protein>
    <submittedName>
        <fullName evidence="1">(diamondback moth) hypothetical protein</fullName>
    </submittedName>
</protein>
<dbReference type="AlphaFoldDB" id="A0A8S4ENY0"/>
<evidence type="ECO:0000313" key="2">
    <source>
        <dbReference type="Proteomes" id="UP000653454"/>
    </source>
</evidence>
<name>A0A8S4ENY0_PLUXY</name>
<dbReference type="InterPro" id="IPR011990">
    <property type="entry name" value="TPR-like_helical_dom_sf"/>
</dbReference>
<dbReference type="Proteomes" id="UP000653454">
    <property type="component" value="Unassembled WGS sequence"/>
</dbReference>